<evidence type="ECO:0000313" key="1">
    <source>
        <dbReference type="EMBL" id="MBD7908575.1"/>
    </source>
</evidence>
<sequence>MYDPTIFDNLKVALENQLYDLDTLEEQIEIRNRRDVMDFAVLSREFALRFVLRKHPEIEVEVMLRASVHDLAGEIMEEPNANPACSLSLCFQKNVVDPKVECTGIEKVMASIWEQDIELKQTIRYVYGEENPELLNDIEAKFKPRLTEDNMTELSLFLEHVLDTLHVLSRMQL</sequence>
<dbReference type="Proteomes" id="UP000659496">
    <property type="component" value="Unassembled WGS sequence"/>
</dbReference>
<accession>A0ABR8PKB3</accession>
<gene>
    <name evidence="1" type="ORF">H9659_09550</name>
</gene>
<name>A0ABR8PKB3_9BACL</name>
<keyword evidence="2" id="KW-1185">Reference proteome</keyword>
<organism evidence="1 2">
    <name type="scientific">Sporosarcina gallistercoris</name>
    <dbReference type="NCBI Taxonomy" id="2762245"/>
    <lineage>
        <taxon>Bacteria</taxon>
        <taxon>Bacillati</taxon>
        <taxon>Bacillota</taxon>
        <taxon>Bacilli</taxon>
        <taxon>Bacillales</taxon>
        <taxon>Caryophanaceae</taxon>
        <taxon>Sporosarcina</taxon>
    </lineage>
</organism>
<dbReference type="EMBL" id="JACSQY010000006">
    <property type="protein sequence ID" value="MBD7908575.1"/>
    <property type="molecule type" value="Genomic_DNA"/>
</dbReference>
<reference evidence="1 2" key="1">
    <citation type="submission" date="2020-08" db="EMBL/GenBank/DDBJ databases">
        <title>A Genomic Blueprint of the Chicken Gut Microbiome.</title>
        <authorList>
            <person name="Gilroy R."/>
            <person name="Ravi A."/>
            <person name="Getino M."/>
            <person name="Pursley I."/>
            <person name="Horton D.L."/>
            <person name="Alikhan N.-F."/>
            <person name="Baker D."/>
            <person name="Gharbi K."/>
            <person name="Hall N."/>
            <person name="Watson M."/>
            <person name="Adriaenssens E.M."/>
            <person name="Foster-Nyarko E."/>
            <person name="Jarju S."/>
            <person name="Secka A."/>
            <person name="Antonio M."/>
            <person name="Oren A."/>
            <person name="Chaudhuri R."/>
            <person name="La Ragione R.M."/>
            <person name="Hildebrand F."/>
            <person name="Pallen M.J."/>
        </authorList>
    </citation>
    <scope>NUCLEOTIDE SEQUENCE [LARGE SCALE GENOMIC DNA]</scope>
    <source>
        <strain evidence="1 2">Sa3CUA8</strain>
    </source>
</reference>
<proteinExistence type="predicted"/>
<evidence type="ECO:0000313" key="2">
    <source>
        <dbReference type="Proteomes" id="UP000659496"/>
    </source>
</evidence>
<dbReference type="RefSeq" id="WP_191689849.1">
    <property type="nucleotide sequence ID" value="NZ_JACSQY010000006.1"/>
</dbReference>
<protein>
    <submittedName>
        <fullName evidence="1">Uncharacterized protein</fullName>
    </submittedName>
</protein>
<comment type="caution">
    <text evidence="1">The sequence shown here is derived from an EMBL/GenBank/DDBJ whole genome shotgun (WGS) entry which is preliminary data.</text>
</comment>